<evidence type="ECO:0000256" key="10">
    <source>
        <dbReference type="PROSITE-ProRule" id="PRU01091"/>
    </source>
</evidence>
<dbReference type="GO" id="GO:0005829">
    <property type="term" value="C:cytosol"/>
    <property type="evidence" value="ECO:0007669"/>
    <property type="project" value="TreeGrafter"/>
</dbReference>
<keyword evidence="14" id="KW-1185">Reference proteome</keyword>
<dbReference type="FunFam" id="1.10.10.10:FF:000099">
    <property type="entry name" value="Two-component system response regulator TorR"/>
    <property type="match status" value="1"/>
</dbReference>
<keyword evidence="4" id="KW-0902">Two-component regulatory system</keyword>
<dbReference type="SMART" id="SM00862">
    <property type="entry name" value="Trans_reg_C"/>
    <property type="match status" value="1"/>
</dbReference>
<evidence type="ECO:0000259" key="11">
    <source>
        <dbReference type="PROSITE" id="PS50110"/>
    </source>
</evidence>
<sequence length="241" mass="26404">MEQPRHILVVEDDAEMRHLLSCHLRDSGFLVTSVGDGRQMRRYLAAPSAAIDLVLLDIMLPGASGIDLLKDLRASSSLPVVLLTALGDETDRVLGLEFGADDYIAKPFGRRELVARLRAVLRRVGATPESPSPAVNSLALGFEGWVLSIGRRELVSPKGVLIDLSATEFDLLMAFLANPQRVLGRDQLMEAAHRRLGDAFDRSVDVQVSRLRRKIEPSGAPNLIKTVRGAGYIFVGEVMRL</sequence>
<dbReference type="EMBL" id="SACL01000010">
    <property type="protein sequence ID" value="RVT91670.1"/>
    <property type="molecule type" value="Genomic_DNA"/>
</dbReference>
<dbReference type="PANTHER" id="PTHR48111:SF4">
    <property type="entry name" value="DNA-BINDING DUAL TRANSCRIPTIONAL REGULATOR OMPR"/>
    <property type="match status" value="1"/>
</dbReference>
<proteinExistence type="predicted"/>
<keyword evidence="7" id="KW-0804">Transcription</keyword>
<evidence type="ECO:0000256" key="9">
    <source>
        <dbReference type="PROSITE-ProRule" id="PRU00169"/>
    </source>
</evidence>
<evidence type="ECO:0000259" key="12">
    <source>
        <dbReference type="PROSITE" id="PS51755"/>
    </source>
</evidence>
<dbReference type="SMART" id="SM00448">
    <property type="entry name" value="REC"/>
    <property type="match status" value="1"/>
</dbReference>
<dbReference type="Gene3D" id="3.40.50.2300">
    <property type="match status" value="1"/>
</dbReference>
<dbReference type="Gene3D" id="6.10.250.690">
    <property type="match status" value="1"/>
</dbReference>
<protein>
    <recommendedName>
        <fullName evidence="8">Regulatory protein VirG</fullName>
    </recommendedName>
</protein>
<dbReference type="Pfam" id="PF00072">
    <property type="entry name" value="Response_reg"/>
    <property type="match status" value="1"/>
</dbReference>
<comment type="subcellular location">
    <subcellularLocation>
        <location evidence="1">Cytoplasm</location>
    </subcellularLocation>
</comment>
<comment type="caution">
    <text evidence="13">The sequence shown here is derived from an EMBL/GenBank/DDBJ whole genome shotgun (WGS) entry which is preliminary data.</text>
</comment>
<evidence type="ECO:0000256" key="1">
    <source>
        <dbReference type="ARBA" id="ARBA00004496"/>
    </source>
</evidence>
<dbReference type="InterPro" id="IPR011006">
    <property type="entry name" value="CheY-like_superfamily"/>
</dbReference>
<dbReference type="AlphaFoldDB" id="A0A437M1T3"/>
<organism evidence="13 14">
    <name type="scientific">Rhodovarius crocodyli</name>
    <dbReference type="NCBI Taxonomy" id="1979269"/>
    <lineage>
        <taxon>Bacteria</taxon>
        <taxon>Pseudomonadati</taxon>
        <taxon>Pseudomonadota</taxon>
        <taxon>Alphaproteobacteria</taxon>
        <taxon>Acetobacterales</taxon>
        <taxon>Roseomonadaceae</taxon>
        <taxon>Rhodovarius</taxon>
    </lineage>
</organism>
<reference evidence="13 14" key="1">
    <citation type="submission" date="2019-01" db="EMBL/GenBank/DDBJ databases">
        <authorList>
            <person name="Chen W.-M."/>
        </authorList>
    </citation>
    <scope>NUCLEOTIDE SEQUENCE [LARGE SCALE GENOMIC DNA]</scope>
    <source>
        <strain evidence="13 14">CCP-6</strain>
    </source>
</reference>
<dbReference type="PANTHER" id="PTHR48111">
    <property type="entry name" value="REGULATOR OF RPOS"/>
    <property type="match status" value="1"/>
</dbReference>
<evidence type="ECO:0000256" key="2">
    <source>
        <dbReference type="ARBA" id="ARBA00022490"/>
    </source>
</evidence>
<feature type="modified residue" description="4-aspartylphosphate" evidence="9">
    <location>
        <position position="57"/>
    </location>
</feature>
<evidence type="ECO:0000256" key="3">
    <source>
        <dbReference type="ARBA" id="ARBA00022553"/>
    </source>
</evidence>
<dbReference type="GO" id="GO:0032993">
    <property type="term" value="C:protein-DNA complex"/>
    <property type="evidence" value="ECO:0007669"/>
    <property type="project" value="TreeGrafter"/>
</dbReference>
<name>A0A437M1T3_9PROT</name>
<evidence type="ECO:0000256" key="6">
    <source>
        <dbReference type="ARBA" id="ARBA00023125"/>
    </source>
</evidence>
<dbReference type="InterPro" id="IPR001789">
    <property type="entry name" value="Sig_transdc_resp-reg_receiver"/>
</dbReference>
<evidence type="ECO:0000313" key="14">
    <source>
        <dbReference type="Proteomes" id="UP000282957"/>
    </source>
</evidence>
<dbReference type="Pfam" id="PF00486">
    <property type="entry name" value="Trans_reg_C"/>
    <property type="match status" value="1"/>
</dbReference>
<evidence type="ECO:0000256" key="5">
    <source>
        <dbReference type="ARBA" id="ARBA00023015"/>
    </source>
</evidence>
<dbReference type="OrthoDB" id="9784252at2"/>
<keyword evidence="3 9" id="KW-0597">Phosphoprotein</keyword>
<dbReference type="GO" id="GO:0006355">
    <property type="term" value="P:regulation of DNA-templated transcription"/>
    <property type="evidence" value="ECO:0007669"/>
    <property type="project" value="InterPro"/>
</dbReference>
<gene>
    <name evidence="13" type="ORF">EOD42_21925</name>
</gene>
<evidence type="ECO:0000256" key="7">
    <source>
        <dbReference type="ARBA" id="ARBA00023163"/>
    </source>
</evidence>
<dbReference type="PROSITE" id="PS51755">
    <property type="entry name" value="OMPR_PHOB"/>
    <property type="match status" value="1"/>
</dbReference>
<evidence type="ECO:0000313" key="13">
    <source>
        <dbReference type="EMBL" id="RVT91670.1"/>
    </source>
</evidence>
<dbReference type="GO" id="GO:0000156">
    <property type="term" value="F:phosphorelay response regulator activity"/>
    <property type="evidence" value="ECO:0007669"/>
    <property type="project" value="TreeGrafter"/>
</dbReference>
<dbReference type="Proteomes" id="UP000282957">
    <property type="component" value="Unassembled WGS sequence"/>
</dbReference>
<feature type="DNA-binding region" description="OmpR/PhoB-type" evidence="10">
    <location>
        <begin position="135"/>
        <end position="236"/>
    </location>
</feature>
<feature type="domain" description="OmpR/PhoB-type" evidence="12">
    <location>
        <begin position="135"/>
        <end position="236"/>
    </location>
</feature>
<dbReference type="InterPro" id="IPR039420">
    <property type="entry name" value="WalR-like"/>
</dbReference>
<dbReference type="CDD" id="cd00383">
    <property type="entry name" value="trans_reg_C"/>
    <property type="match status" value="1"/>
</dbReference>
<evidence type="ECO:0000256" key="4">
    <source>
        <dbReference type="ARBA" id="ARBA00023012"/>
    </source>
</evidence>
<dbReference type="SUPFAM" id="SSF52172">
    <property type="entry name" value="CheY-like"/>
    <property type="match status" value="1"/>
</dbReference>
<dbReference type="InterPro" id="IPR016032">
    <property type="entry name" value="Sig_transdc_resp-reg_C-effctor"/>
</dbReference>
<dbReference type="InterPro" id="IPR036388">
    <property type="entry name" value="WH-like_DNA-bd_sf"/>
</dbReference>
<dbReference type="InterPro" id="IPR001867">
    <property type="entry name" value="OmpR/PhoB-type_DNA-bd"/>
</dbReference>
<dbReference type="SUPFAM" id="SSF46894">
    <property type="entry name" value="C-terminal effector domain of the bipartite response regulators"/>
    <property type="match status" value="1"/>
</dbReference>
<accession>A0A437M1T3</accession>
<dbReference type="PROSITE" id="PS50110">
    <property type="entry name" value="RESPONSE_REGULATORY"/>
    <property type="match status" value="1"/>
</dbReference>
<keyword evidence="2" id="KW-0963">Cytoplasm</keyword>
<dbReference type="Gene3D" id="1.10.10.10">
    <property type="entry name" value="Winged helix-like DNA-binding domain superfamily/Winged helix DNA-binding domain"/>
    <property type="match status" value="1"/>
</dbReference>
<evidence type="ECO:0000256" key="8">
    <source>
        <dbReference type="ARBA" id="ARBA00067337"/>
    </source>
</evidence>
<feature type="domain" description="Response regulatory" evidence="11">
    <location>
        <begin position="6"/>
        <end position="121"/>
    </location>
</feature>
<keyword evidence="6 10" id="KW-0238">DNA-binding</keyword>
<keyword evidence="5" id="KW-0805">Transcription regulation</keyword>
<dbReference type="GO" id="GO:0000976">
    <property type="term" value="F:transcription cis-regulatory region binding"/>
    <property type="evidence" value="ECO:0007669"/>
    <property type="project" value="TreeGrafter"/>
</dbReference>